<keyword evidence="3" id="KW-0378">Hydrolase</keyword>
<name>A0AAE0MXR8_9PEZI</name>
<dbReference type="PANTHER" id="PTHR30383:SF5">
    <property type="entry name" value="SGNH HYDROLASE-TYPE ESTERASE DOMAIN-CONTAINING PROTEIN"/>
    <property type="match status" value="1"/>
</dbReference>
<dbReference type="EMBL" id="JAULSN010000013">
    <property type="protein sequence ID" value="KAK3360966.1"/>
    <property type="molecule type" value="Genomic_DNA"/>
</dbReference>
<dbReference type="InterPro" id="IPR051532">
    <property type="entry name" value="Ester_Hydrolysis_Enzymes"/>
</dbReference>
<evidence type="ECO:0000259" key="2">
    <source>
        <dbReference type="Pfam" id="PF13472"/>
    </source>
</evidence>
<sequence length="281" mass="28957">MLPALFLLAFAAGAHASPALGAMHASSVAGGMPLRILALGDSITWGYNDPRNASYRRDLECLLHTHGNAVSMAGSVAHGDWPDNASDAFVYHTIAQIRAAAAPELTASPSQCPGPSRPNVVLVHAGTVDFVLGGPANATAAPGHLYTLLDGAAAHNPRALLVVARLIPNANATVNARIARFNAALPAVVAKLRHSSRNVVLADIARGVTATAKHLSDGTHPNAEGSALMAKNWRAALLDAGERGLIAPPECRAGFEDRGATALGKGGSRLLRNRVTQGNGQ</sequence>
<evidence type="ECO:0000313" key="4">
    <source>
        <dbReference type="Proteomes" id="UP001287356"/>
    </source>
</evidence>
<dbReference type="InterPro" id="IPR036514">
    <property type="entry name" value="SGNH_hydro_sf"/>
</dbReference>
<organism evidence="3 4">
    <name type="scientific">Lasiosphaeria ovina</name>
    <dbReference type="NCBI Taxonomy" id="92902"/>
    <lineage>
        <taxon>Eukaryota</taxon>
        <taxon>Fungi</taxon>
        <taxon>Dikarya</taxon>
        <taxon>Ascomycota</taxon>
        <taxon>Pezizomycotina</taxon>
        <taxon>Sordariomycetes</taxon>
        <taxon>Sordariomycetidae</taxon>
        <taxon>Sordariales</taxon>
        <taxon>Lasiosphaeriaceae</taxon>
        <taxon>Lasiosphaeria</taxon>
    </lineage>
</organism>
<evidence type="ECO:0000313" key="3">
    <source>
        <dbReference type="EMBL" id="KAK3360966.1"/>
    </source>
</evidence>
<dbReference type="SUPFAM" id="SSF52266">
    <property type="entry name" value="SGNH hydrolase"/>
    <property type="match status" value="1"/>
</dbReference>
<dbReference type="AlphaFoldDB" id="A0AAE0MXR8"/>
<keyword evidence="1" id="KW-0732">Signal</keyword>
<protein>
    <submittedName>
        <fullName evidence="3">SGNH hydrolase-type esterase domain-containing protein</fullName>
    </submittedName>
</protein>
<evidence type="ECO:0000256" key="1">
    <source>
        <dbReference type="SAM" id="SignalP"/>
    </source>
</evidence>
<feature type="domain" description="SGNH hydrolase-type esterase" evidence="2">
    <location>
        <begin position="38"/>
        <end position="227"/>
    </location>
</feature>
<feature type="chain" id="PRO_5042010040" evidence="1">
    <location>
        <begin position="17"/>
        <end position="281"/>
    </location>
</feature>
<dbReference type="Gene3D" id="3.40.50.1110">
    <property type="entry name" value="SGNH hydrolase"/>
    <property type="match status" value="1"/>
</dbReference>
<dbReference type="GO" id="GO:0004622">
    <property type="term" value="F:phosphatidylcholine lysophospholipase activity"/>
    <property type="evidence" value="ECO:0007669"/>
    <property type="project" value="TreeGrafter"/>
</dbReference>
<dbReference type="Proteomes" id="UP001287356">
    <property type="component" value="Unassembled WGS sequence"/>
</dbReference>
<dbReference type="Pfam" id="PF13472">
    <property type="entry name" value="Lipase_GDSL_2"/>
    <property type="match status" value="1"/>
</dbReference>
<gene>
    <name evidence="3" type="ORF">B0T24DRAFT_692572</name>
</gene>
<keyword evidence="4" id="KW-1185">Reference proteome</keyword>
<dbReference type="CDD" id="cd01833">
    <property type="entry name" value="XynB_like"/>
    <property type="match status" value="1"/>
</dbReference>
<reference evidence="3" key="1">
    <citation type="journal article" date="2023" name="Mol. Phylogenet. Evol.">
        <title>Genome-scale phylogeny and comparative genomics of the fungal order Sordariales.</title>
        <authorList>
            <person name="Hensen N."/>
            <person name="Bonometti L."/>
            <person name="Westerberg I."/>
            <person name="Brannstrom I.O."/>
            <person name="Guillou S."/>
            <person name="Cros-Aarteil S."/>
            <person name="Calhoun S."/>
            <person name="Haridas S."/>
            <person name="Kuo A."/>
            <person name="Mondo S."/>
            <person name="Pangilinan J."/>
            <person name="Riley R."/>
            <person name="LaButti K."/>
            <person name="Andreopoulos B."/>
            <person name="Lipzen A."/>
            <person name="Chen C."/>
            <person name="Yan M."/>
            <person name="Daum C."/>
            <person name="Ng V."/>
            <person name="Clum A."/>
            <person name="Steindorff A."/>
            <person name="Ohm R.A."/>
            <person name="Martin F."/>
            <person name="Silar P."/>
            <person name="Natvig D.O."/>
            <person name="Lalanne C."/>
            <person name="Gautier V."/>
            <person name="Ament-Velasquez S.L."/>
            <person name="Kruys A."/>
            <person name="Hutchinson M.I."/>
            <person name="Powell A.J."/>
            <person name="Barry K."/>
            <person name="Miller A.N."/>
            <person name="Grigoriev I.V."/>
            <person name="Debuchy R."/>
            <person name="Gladieux P."/>
            <person name="Hiltunen Thoren M."/>
            <person name="Johannesson H."/>
        </authorList>
    </citation>
    <scope>NUCLEOTIDE SEQUENCE</scope>
    <source>
        <strain evidence="3">CBS 958.72</strain>
    </source>
</reference>
<dbReference type="InterPro" id="IPR013830">
    <property type="entry name" value="SGNH_hydro"/>
</dbReference>
<dbReference type="PANTHER" id="PTHR30383">
    <property type="entry name" value="THIOESTERASE 1/PROTEASE 1/LYSOPHOSPHOLIPASE L1"/>
    <property type="match status" value="1"/>
</dbReference>
<reference evidence="3" key="2">
    <citation type="submission" date="2023-06" db="EMBL/GenBank/DDBJ databases">
        <authorList>
            <consortium name="Lawrence Berkeley National Laboratory"/>
            <person name="Haridas S."/>
            <person name="Hensen N."/>
            <person name="Bonometti L."/>
            <person name="Westerberg I."/>
            <person name="Brannstrom I.O."/>
            <person name="Guillou S."/>
            <person name="Cros-Aarteil S."/>
            <person name="Calhoun S."/>
            <person name="Kuo A."/>
            <person name="Mondo S."/>
            <person name="Pangilinan J."/>
            <person name="Riley R."/>
            <person name="Labutti K."/>
            <person name="Andreopoulos B."/>
            <person name="Lipzen A."/>
            <person name="Chen C."/>
            <person name="Yanf M."/>
            <person name="Daum C."/>
            <person name="Ng V."/>
            <person name="Clum A."/>
            <person name="Steindorff A."/>
            <person name="Ohm R."/>
            <person name="Martin F."/>
            <person name="Silar P."/>
            <person name="Natvig D."/>
            <person name="Lalanne C."/>
            <person name="Gautier V."/>
            <person name="Ament-Velasquez S.L."/>
            <person name="Kruys A."/>
            <person name="Hutchinson M.I."/>
            <person name="Powell A.J."/>
            <person name="Barry K."/>
            <person name="Miller A.N."/>
            <person name="Grigoriev I.V."/>
            <person name="Debuchy R."/>
            <person name="Gladieux P."/>
            <person name="Thoren M.H."/>
            <person name="Johannesson H."/>
        </authorList>
    </citation>
    <scope>NUCLEOTIDE SEQUENCE</scope>
    <source>
        <strain evidence="3">CBS 958.72</strain>
    </source>
</reference>
<comment type="caution">
    <text evidence="3">The sequence shown here is derived from an EMBL/GenBank/DDBJ whole genome shotgun (WGS) entry which is preliminary data.</text>
</comment>
<feature type="signal peptide" evidence="1">
    <location>
        <begin position="1"/>
        <end position="16"/>
    </location>
</feature>
<proteinExistence type="predicted"/>
<accession>A0AAE0MXR8</accession>